<dbReference type="InterPro" id="IPR038005">
    <property type="entry name" value="RX-like_CC"/>
</dbReference>
<evidence type="ECO:0000256" key="7">
    <source>
        <dbReference type="SAM" id="Coils"/>
    </source>
</evidence>
<dbReference type="InterPro" id="IPR027417">
    <property type="entry name" value="P-loop_NTPase"/>
</dbReference>
<dbReference type="InterPro" id="IPR055414">
    <property type="entry name" value="LRR_R13L4/SHOC2-like"/>
</dbReference>
<feature type="domain" description="Disease resistance R13L4/SHOC-2-like LRR" evidence="11">
    <location>
        <begin position="1268"/>
        <end position="1372"/>
    </location>
</feature>
<evidence type="ECO:0000313" key="12">
    <source>
        <dbReference type="EnsemblPlants" id="OGLUM08G23320.1"/>
    </source>
</evidence>
<dbReference type="InterPro" id="IPR036388">
    <property type="entry name" value="WH-like_DNA-bd_sf"/>
</dbReference>
<feature type="domain" description="Disease resistance protein winged helix" evidence="10">
    <location>
        <begin position="1772"/>
        <end position="1844"/>
    </location>
</feature>
<dbReference type="GO" id="GO:0009626">
    <property type="term" value="P:plant-type hypersensitive response"/>
    <property type="evidence" value="ECO:0007669"/>
    <property type="project" value="UniProtKB-ARBA"/>
</dbReference>
<dbReference type="SUPFAM" id="SSF52047">
    <property type="entry name" value="RNI-like"/>
    <property type="match status" value="3"/>
</dbReference>
<evidence type="ECO:0000256" key="1">
    <source>
        <dbReference type="ARBA" id="ARBA00008894"/>
    </source>
</evidence>
<dbReference type="GO" id="GO:0043531">
    <property type="term" value="F:ADP binding"/>
    <property type="evidence" value="ECO:0007669"/>
    <property type="project" value="InterPro"/>
</dbReference>
<dbReference type="Gramene" id="OGLUM08G23320.1">
    <property type="protein sequence ID" value="OGLUM08G23320.1"/>
    <property type="gene ID" value="OGLUM08G23320"/>
</dbReference>
<proteinExistence type="inferred from homology"/>
<dbReference type="FunFam" id="1.10.10.10:FF:000322">
    <property type="entry name" value="Probable disease resistance protein At1g63360"/>
    <property type="match status" value="3"/>
</dbReference>
<dbReference type="InterPro" id="IPR042197">
    <property type="entry name" value="Apaf_helical"/>
</dbReference>
<dbReference type="CDD" id="cd14798">
    <property type="entry name" value="RX-CC_like"/>
    <property type="match status" value="2"/>
</dbReference>
<dbReference type="Gene3D" id="3.40.50.300">
    <property type="entry name" value="P-loop containing nucleotide triphosphate hydrolases"/>
    <property type="match status" value="4"/>
</dbReference>
<dbReference type="Gene3D" id="1.10.8.430">
    <property type="entry name" value="Helical domain of apoptotic protease-activating factors"/>
    <property type="match status" value="3"/>
</dbReference>
<dbReference type="Pfam" id="PF00931">
    <property type="entry name" value="NB-ARC"/>
    <property type="match status" value="4"/>
</dbReference>
<dbReference type="InterPro" id="IPR058922">
    <property type="entry name" value="WHD_DRP"/>
</dbReference>
<keyword evidence="4" id="KW-0547">Nucleotide-binding</keyword>
<dbReference type="InterPro" id="IPR002182">
    <property type="entry name" value="NB-ARC"/>
</dbReference>
<evidence type="ECO:0000313" key="13">
    <source>
        <dbReference type="Proteomes" id="UP000026961"/>
    </source>
</evidence>
<dbReference type="PANTHER" id="PTHR23155:SF1114">
    <property type="entry name" value="OS02G0475500 PROTEIN"/>
    <property type="match status" value="1"/>
</dbReference>
<keyword evidence="6 7" id="KW-0175">Coiled coil</keyword>
<evidence type="ECO:0000256" key="4">
    <source>
        <dbReference type="ARBA" id="ARBA00022741"/>
    </source>
</evidence>
<dbReference type="HOGENOM" id="CLU_226124_0_0_1"/>
<dbReference type="Pfam" id="PF18052">
    <property type="entry name" value="Rx_N"/>
    <property type="match status" value="2"/>
</dbReference>
<dbReference type="Gene3D" id="1.10.10.10">
    <property type="entry name" value="Winged helix-like DNA-binding domain superfamily/Winged helix DNA-binding domain"/>
    <property type="match status" value="3"/>
</dbReference>
<evidence type="ECO:0000256" key="3">
    <source>
        <dbReference type="ARBA" id="ARBA00022737"/>
    </source>
</evidence>
<feature type="domain" description="NB-ARC" evidence="8">
    <location>
        <begin position="692"/>
        <end position="833"/>
    </location>
</feature>
<feature type="domain" description="Disease resistance N-terminal" evidence="9">
    <location>
        <begin position="12"/>
        <end position="97"/>
    </location>
</feature>
<keyword evidence="2" id="KW-0433">Leucine-rich repeat</keyword>
<feature type="domain" description="Disease resistance R13L4/SHOC-2-like LRR" evidence="11">
    <location>
        <begin position="2556"/>
        <end position="2673"/>
    </location>
</feature>
<feature type="domain" description="Disease resistance N-terminal" evidence="9">
    <location>
        <begin position="501"/>
        <end position="588"/>
    </location>
</feature>
<feature type="domain" description="Disease resistance protein winged helix" evidence="10">
    <location>
        <begin position="1143"/>
        <end position="1217"/>
    </location>
</feature>
<sequence length="2993" mass="341150">MEAMALSVGKSVVNGALGYAQSAFAEEVALQLGIQRDHAFIRDELHMMQAFLMAAHDERDEHKVVKAWVQQVRDVAYDVEDCLQDMAVRVGKPSWWRNCSPSMLLERRCVAQKMKELRAKVEDVSRRSKRYRLMDGASSKAATDAVQHTINGVTIMSETEETMQQQERAKKDLVRLISTNNKDLRVLAMWGTSGLLEDTSVVKRAYDDLKINKKFKCYAWIKLMCPFNQAEFLRSIIRQFYVNSLQQSAEAQQGAADLVDQIPHQMGKMDEDADLLVNAFKRFLNEKSYLIVVFTDLSTIEEWDKIKKCFPNNNTRSRIIVCTGQVEVARLCVRRDNVPPEHKQLSNDKTIYVCYEKTIKRLTRIETMVANLEESQLIDREKDKSHIIKLIKNQDRQQLKRPFYPDQLVKSLTDQLGENFKNLKNCLIVLDDLWSIKEWDAIISQLPNTESSCIITTRDVKIANHCSKEINNIYELGGLENNQARDLLTKKSTVLSLGKSVLSGALGYAQSAVAEEVALQLGIQRDHAFIRDELHMMHAFLMAADEERDKHKVVKAWVQQVRDVAYDVEDCLQDMAVRVGKPSWWRKCSPRMLLERRRVAQKMKELRAKVEDVSQRSNRYRLIDGSASKATDGMQSRIAGATTMSELEETRRQQDKAKMDLVGLINTNDKELRVIGVWRKNGLLDDKSIIRRAYDDLKMRKFECYAWIRLKSLCNQTWLLQSISRQLYENSLQETREFKMEATDLVDRILQKMGNMEEDDLVSAFEGYLNEKSYLIVLTDLSSLEEWNKIKICFPSNDRGSRIILCTEHVEVARLCVPQDSVPPEHKKLLDDQIIYAFYEKGSQDGTLLVEPSSSSNITTSNGNNNLTANKKLGRIETMVSTLEESQLIGRAKEKSDIIKLIKKGSQQSQVISIWGMGGLGKTALVQDIYRSQDVSSYFGARACVTVLRPFNSGQLIDSLAKQFGDEKEKDLTKILEGKRYLVVLDDLWDTKEWDDMVAQFPNKAGSCIIVTTREENIAKHCSKEATNAHIYKLSGIENDQALQLFTKKVFKEKTNLDEQYPDLVEQANLILKKCNGLPLAIVTIGGFLANQPKTALAWRKINEHISAELEMNPELKTISTVLLKSYDGLPYNLKSCFLYLSIFPEDHKVSRKRLMQRWTAEGYTTEARGKSPIEIAHDNFIELISRSMTLLLVAQNASRPERGIDYCQLHDLMREISIAKSMEENLVFRLEKGCSSKTQGTARHLAISSNWEGDKHEFESLVDLSRLRSLTVFGEWKPFFISKKMRMLRVLDLEDTYNLVDHHLEHIGKLIHLRYLSLRHCGNICHLPDSLCDLRQLETLDIRSTSIAMLPKTIVKLRKLKYIHAGNKNFMGQKSITERSLRLLENGPWLCGACCVPRLLEDIGPVNGFNRRDACNYSCCIQPCVLMMDLDDLFPMLPRGSRKLKDLHTLRHVHLAWGNTVIQEIKRLTQLRKLGVVGINKKNGPSFYSAISKLSQLESLSVRAGLNQALHGTSSSSTSSPPENLQSLKLEGVLGELPQWIGKLQNLVKLRLRGTQLEDADAAIKVLGALPSLAILRLWLQSFNDDVVCLNFRQEQQEATAVVLFPSLRVLQVRWIGSVRLKSVQFGGGATPKLELLQFSDRTSSCGVGFLSGLKELKSLREFILDEDSKYKDDFVKDVFKEANWEEKYPELVGLIEPILKKCGGLPLAIVTIGGFLASQPKSALAWRKLNEHINAELEMNPKLETIKTVLLKSYDGLPFHLKSCFLYLSIFPEDYKVNRKRLMQRWTAEGYTVEMRGKPKKEIAHDIFMELISRSMILPAQKSIKVRQGIDYCQLHDLMREISITKSMEENLVFRLEEGCSSNNQGTTRHLAISSNWEGDKHEFESMVDLSRVRSLTVFGKWKPFFVSEKMRMLRVLDLEDTEGLVDHHLEHIGKLIHLRYLSLRQCGNICHLPDSLCDLRQLETLDIRSTSIAMLPKTIVKLRKLKYIHAGNKNVMSQQSITERSLWLLANGPWLCGACCVPRLLEDINMYGPVNTYGFNRRDACNYSCCIQPCVLMMDLNDLFPMLPRGSRKLKDLHTLRHVHLAWGNTVIQEIKRLTQLRKLGVVGINKKNGPSFYSAISKLSQLESLSVRAGRNQGLRGCLDHGTSSSSTSPPPENLQSLKLEGELGKLPRWIGKLLNLVKLRLRWTELEDADAAIKVLGALPSLAILRLWEYTFNHRVVCLNFRCREQQEATAVVLFPSLRVLQLRWIGVGLESVQFGGGATPKLELLQFNNRTSSCGVGFLSGLNELKSLREFMLDEDSNSKYKDDFVKDVEEQFANHPNPNKPLLKRFSVFKEKINLDEQYPDLVEQANLILKKCNGLPLAIVTIGGFLANQPKSALAWRKLNEHISAELEMNPELETIRTVLLKSYDGLPYHLKSCFLYMSIFPEDHKVSRKRLIQRWTAEGYIAEARGKSLIEIAHDNFTELISRSMTLPIAHKSIKLERGIDYCQLHDLMREISITKSMEENLVFRMEEGCRAKSRGTSRHLVISSNWNGDEYEFENMVDLSRVRSLTVFGEWKLFFISKKMRMLRVLDLEDTEGLVDRHLEHIGKLLHLKYLSLRGCDGIWQLPSSLGDLKQLELLDIRRTNIFMLPKTIIKLQKLKYLHAGRVELVKQKSLTTRCIEVLKIEPELCAICCVAQLSLIDGVNRHGACNFACCLAPRVVMMGLHELYDKPVPTLPRGSRKLKGLHTLQHVHLAWGNTVIQEIKRLTQLRKLGVVGINKKNGPAFCSTISKLSQLESLSVHGDRKAGLRGCLDHGTSSSTSPPPGNLQSLKLEGELGKLPQWIGELQNLVKLRLWETELEDADAAIKVLEGLPSLAILRLWEYTFNYGVVCLNFRCREQQEATAVLFPSLRVLQLDRIGVRLKSVQFGGGATPKLELLQFIYRPSSCGVIFLSGLEELKSLREFMLDDGNEYTDDFMKYVEEQLANHPNQNKPVLKRFSRFN</sequence>
<dbReference type="Pfam" id="PF23559">
    <property type="entry name" value="WHD_DRP"/>
    <property type="match status" value="3"/>
</dbReference>
<feature type="domain" description="NB-ARC" evidence="8">
    <location>
        <begin position="899"/>
        <end position="1054"/>
    </location>
</feature>
<name>A0A0E0AYA5_9ORYZ</name>
<dbReference type="PANTHER" id="PTHR23155">
    <property type="entry name" value="DISEASE RESISTANCE PROTEIN RP"/>
    <property type="match status" value="1"/>
</dbReference>
<reference evidence="12" key="2">
    <citation type="submission" date="2018-05" db="EMBL/GenBank/DDBJ databases">
        <title>OgluRS3 (Oryza glumaepatula Reference Sequence Version 3).</title>
        <authorList>
            <person name="Zhang J."/>
            <person name="Kudrna D."/>
            <person name="Lee S."/>
            <person name="Talag J."/>
            <person name="Welchert J."/>
            <person name="Wing R.A."/>
        </authorList>
    </citation>
    <scope>NUCLEOTIDE SEQUENCE [LARGE SCALE GENOMIC DNA]</scope>
</reference>
<feature type="domain" description="Disease resistance R13L4/SHOC-2-like LRR" evidence="11">
    <location>
        <begin position="1437"/>
        <end position="1671"/>
    </location>
</feature>
<feature type="coiled-coil region" evidence="7">
    <location>
        <begin position="107"/>
        <end position="176"/>
    </location>
</feature>
<dbReference type="Gene3D" id="1.20.5.4130">
    <property type="match status" value="2"/>
</dbReference>
<evidence type="ECO:0000259" key="10">
    <source>
        <dbReference type="Pfam" id="PF23559"/>
    </source>
</evidence>
<feature type="domain" description="Disease resistance R13L4/SHOC-2-like LRR" evidence="11">
    <location>
        <begin position="1895"/>
        <end position="1999"/>
    </location>
</feature>
<dbReference type="PRINTS" id="PR00364">
    <property type="entry name" value="DISEASERSIST"/>
</dbReference>
<dbReference type="GO" id="GO:0002758">
    <property type="term" value="P:innate immune response-activating signaling pathway"/>
    <property type="evidence" value="ECO:0007669"/>
    <property type="project" value="UniProtKB-ARBA"/>
</dbReference>
<dbReference type="InterPro" id="IPR044974">
    <property type="entry name" value="Disease_R_plants"/>
</dbReference>
<evidence type="ECO:0000259" key="8">
    <source>
        <dbReference type="Pfam" id="PF00931"/>
    </source>
</evidence>
<dbReference type="SUPFAM" id="SSF52540">
    <property type="entry name" value="P-loop containing nucleoside triphosphate hydrolases"/>
    <property type="match status" value="6"/>
</dbReference>
<accession>A0A0E0AYA5</accession>
<comment type="similarity">
    <text evidence="1">Belongs to the disease resistance NB-LRR family.</text>
</comment>
<evidence type="ECO:0000259" key="11">
    <source>
        <dbReference type="Pfam" id="PF23598"/>
    </source>
</evidence>
<dbReference type="EnsemblPlants" id="OGLUM08G23320.1">
    <property type="protein sequence ID" value="OGLUM08G23320.1"/>
    <property type="gene ID" value="OGLUM08G23320"/>
</dbReference>
<feature type="domain" description="NB-ARC" evidence="8">
    <location>
        <begin position="180"/>
        <end position="358"/>
    </location>
</feature>
<dbReference type="InterPro" id="IPR041118">
    <property type="entry name" value="Rx_N"/>
</dbReference>
<evidence type="ECO:0000256" key="6">
    <source>
        <dbReference type="ARBA" id="ARBA00023054"/>
    </source>
</evidence>
<dbReference type="Pfam" id="PF23598">
    <property type="entry name" value="LRR_14"/>
    <property type="match status" value="6"/>
</dbReference>
<dbReference type="GO" id="GO:0042742">
    <property type="term" value="P:defense response to bacterium"/>
    <property type="evidence" value="ECO:0007669"/>
    <property type="project" value="UniProtKB-ARBA"/>
</dbReference>
<feature type="domain" description="Disease resistance protein winged helix" evidence="10">
    <location>
        <begin position="2432"/>
        <end position="2505"/>
    </location>
</feature>
<protein>
    <submittedName>
        <fullName evidence="12">Uncharacterized protein</fullName>
    </submittedName>
</protein>
<keyword evidence="13" id="KW-1185">Reference proteome</keyword>
<reference evidence="12" key="1">
    <citation type="submission" date="2015-04" db="UniProtKB">
        <authorList>
            <consortium name="EnsemblPlants"/>
        </authorList>
    </citation>
    <scope>IDENTIFICATION</scope>
</reference>
<organism evidence="12">
    <name type="scientific">Oryza glumipatula</name>
    <dbReference type="NCBI Taxonomy" id="40148"/>
    <lineage>
        <taxon>Eukaryota</taxon>
        <taxon>Viridiplantae</taxon>
        <taxon>Streptophyta</taxon>
        <taxon>Embryophyta</taxon>
        <taxon>Tracheophyta</taxon>
        <taxon>Spermatophyta</taxon>
        <taxon>Magnoliopsida</taxon>
        <taxon>Liliopsida</taxon>
        <taxon>Poales</taxon>
        <taxon>Poaceae</taxon>
        <taxon>BOP clade</taxon>
        <taxon>Oryzoideae</taxon>
        <taxon>Oryzeae</taxon>
        <taxon>Oryzinae</taxon>
        <taxon>Oryza</taxon>
    </lineage>
</organism>
<keyword evidence="3" id="KW-0677">Repeat</keyword>
<evidence type="ECO:0000259" key="9">
    <source>
        <dbReference type="Pfam" id="PF18052"/>
    </source>
</evidence>
<dbReference type="Proteomes" id="UP000026961">
    <property type="component" value="Chromosome 8"/>
</dbReference>
<feature type="domain" description="NB-ARC" evidence="8">
    <location>
        <begin position="412"/>
        <end position="492"/>
    </location>
</feature>
<evidence type="ECO:0000256" key="2">
    <source>
        <dbReference type="ARBA" id="ARBA00022614"/>
    </source>
</evidence>
<keyword evidence="5" id="KW-0611">Plant defense</keyword>
<dbReference type="eggNOG" id="KOG4658">
    <property type="taxonomic scope" value="Eukaryota"/>
</dbReference>
<dbReference type="Gene3D" id="3.80.10.10">
    <property type="entry name" value="Ribonuclease Inhibitor"/>
    <property type="match status" value="5"/>
</dbReference>
<feature type="domain" description="Disease resistance R13L4/SHOC-2-like LRR" evidence="11">
    <location>
        <begin position="2069"/>
        <end position="2328"/>
    </location>
</feature>
<feature type="domain" description="Disease resistance R13L4/SHOC-2-like LRR" evidence="11">
    <location>
        <begin position="2723"/>
        <end position="2981"/>
    </location>
</feature>
<evidence type="ECO:0000256" key="5">
    <source>
        <dbReference type="ARBA" id="ARBA00022821"/>
    </source>
</evidence>
<dbReference type="InterPro" id="IPR032675">
    <property type="entry name" value="LRR_dom_sf"/>
</dbReference>